<evidence type="ECO:0000313" key="2">
    <source>
        <dbReference type="Proteomes" id="UP001162992"/>
    </source>
</evidence>
<sequence length="275" mass="30341">MADLKSQANSTHTLRHRPAPAAPSPSPSHQHHPPQQKQHLAAAAPACIGLVGALVLVAIVVRFSSPSPKLWTKEELSKHNGSDDSLPIFLSILGSVFDVTLGRQHYGLNGRYNYFAGRDATRGFITGQSTDDGASESVQGLSVLQIKSIVDWRSFYSRSYIYSGKLVGRYYDIYGYPTKELLQVEKDSARGDKLLKKQEAEESQFPNCNSRWSEKDGGEVWCPVGYPRLVEKISDSIIKGPIEKRCACFEKLQLKKPGLELYGGCPPDSKVCKTS</sequence>
<comment type="caution">
    <text evidence="1">The sequence shown here is derived from an EMBL/GenBank/DDBJ whole genome shotgun (WGS) entry which is preliminary data.</text>
</comment>
<keyword evidence="2" id="KW-1185">Reference proteome</keyword>
<dbReference type="EMBL" id="CM055107">
    <property type="protein sequence ID" value="KAJ7527364.1"/>
    <property type="molecule type" value="Genomic_DNA"/>
</dbReference>
<reference evidence="2" key="1">
    <citation type="journal article" date="2024" name="Proc. Natl. Acad. Sci. U.S.A.">
        <title>Extraordinary preservation of gene collinearity over three hundred million years revealed in homosporous lycophytes.</title>
        <authorList>
            <person name="Li C."/>
            <person name="Wickell D."/>
            <person name="Kuo L.Y."/>
            <person name="Chen X."/>
            <person name="Nie B."/>
            <person name="Liao X."/>
            <person name="Peng D."/>
            <person name="Ji J."/>
            <person name="Jenkins J."/>
            <person name="Williams M."/>
            <person name="Shu S."/>
            <person name="Plott C."/>
            <person name="Barry K."/>
            <person name="Rajasekar S."/>
            <person name="Grimwood J."/>
            <person name="Han X."/>
            <person name="Sun S."/>
            <person name="Hou Z."/>
            <person name="He W."/>
            <person name="Dai G."/>
            <person name="Sun C."/>
            <person name="Schmutz J."/>
            <person name="Leebens-Mack J.H."/>
            <person name="Li F.W."/>
            <person name="Wang L."/>
        </authorList>
    </citation>
    <scope>NUCLEOTIDE SEQUENCE [LARGE SCALE GENOMIC DNA]</scope>
    <source>
        <strain evidence="2">cv. PW_Plant_1</strain>
    </source>
</reference>
<protein>
    <submittedName>
        <fullName evidence="1">Uncharacterized protein</fullName>
    </submittedName>
</protein>
<proteinExistence type="predicted"/>
<gene>
    <name evidence="1" type="ORF">O6H91_16G050400</name>
</gene>
<dbReference type="Proteomes" id="UP001162992">
    <property type="component" value="Chromosome 16"/>
</dbReference>
<name>A0ACC2BD55_DIPCM</name>
<accession>A0ACC2BD55</accession>
<evidence type="ECO:0000313" key="1">
    <source>
        <dbReference type="EMBL" id="KAJ7527364.1"/>
    </source>
</evidence>
<organism evidence="1 2">
    <name type="scientific">Diphasiastrum complanatum</name>
    <name type="common">Issler's clubmoss</name>
    <name type="synonym">Lycopodium complanatum</name>
    <dbReference type="NCBI Taxonomy" id="34168"/>
    <lineage>
        <taxon>Eukaryota</taxon>
        <taxon>Viridiplantae</taxon>
        <taxon>Streptophyta</taxon>
        <taxon>Embryophyta</taxon>
        <taxon>Tracheophyta</taxon>
        <taxon>Lycopodiopsida</taxon>
        <taxon>Lycopodiales</taxon>
        <taxon>Lycopodiaceae</taxon>
        <taxon>Lycopodioideae</taxon>
        <taxon>Diphasiastrum</taxon>
    </lineage>
</organism>